<dbReference type="GO" id="GO:0016020">
    <property type="term" value="C:membrane"/>
    <property type="evidence" value="ECO:0007669"/>
    <property type="project" value="UniProtKB-SubCell"/>
</dbReference>
<dbReference type="InterPro" id="IPR039311">
    <property type="entry name" value="FAM187A/B"/>
</dbReference>
<keyword evidence="11" id="KW-1185">Reference proteome</keyword>
<keyword evidence="5 8" id="KW-1133">Transmembrane helix</keyword>
<dbReference type="Ensembl" id="ENSSMRT00000017478.1">
    <property type="protein sequence ID" value="ENSSMRP00000014997.1"/>
    <property type="gene ID" value="ENSSMRG00000011678.1"/>
</dbReference>
<evidence type="ECO:0000313" key="10">
    <source>
        <dbReference type="Ensembl" id="ENSSMRP00000014997.1"/>
    </source>
</evidence>
<evidence type="ECO:0000256" key="8">
    <source>
        <dbReference type="SAM" id="Phobius"/>
    </source>
</evidence>
<dbReference type="SUPFAM" id="SSF48726">
    <property type="entry name" value="Immunoglobulin"/>
    <property type="match status" value="1"/>
</dbReference>
<accession>A0A8D0BYF8</accession>
<comment type="similarity">
    <text evidence="2">Belongs to the FAM187 family.</text>
</comment>
<evidence type="ECO:0000256" key="9">
    <source>
        <dbReference type="SAM" id="SignalP"/>
    </source>
</evidence>
<feature type="transmembrane region" description="Helical" evidence="8">
    <location>
        <begin position="358"/>
        <end position="381"/>
    </location>
</feature>
<reference evidence="10" key="2">
    <citation type="submission" date="2025-09" db="UniProtKB">
        <authorList>
            <consortium name="Ensembl"/>
        </authorList>
    </citation>
    <scope>IDENTIFICATION</scope>
</reference>
<evidence type="ECO:0000256" key="6">
    <source>
        <dbReference type="ARBA" id="ARBA00023136"/>
    </source>
</evidence>
<dbReference type="Proteomes" id="UP000694421">
    <property type="component" value="Unplaced"/>
</dbReference>
<comment type="subcellular location">
    <subcellularLocation>
        <location evidence="1">Membrane</location>
        <topology evidence="1">Single-pass type I membrane protein</topology>
    </subcellularLocation>
</comment>
<evidence type="ECO:0000313" key="11">
    <source>
        <dbReference type="Proteomes" id="UP000694421"/>
    </source>
</evidence>
<sequence>MSCWAVTVIVLLGLTLAVTKGNLYEGHSLGDSCLPGRSCTLAFISDNPVLLRCPHAYFSGIYVSWQYLDPAWANELPVTFLHSGGPNWPLLSHAKLQRLRFKSQLVAGNLYISSPSAEDSGLYICRVGDATVAYYHVDFQDPGKMYVSHADLGATTLGNTSAELENGAQAELFTSWSPWQSCDHCGSSGERKRVGFCYAQVAEKDHPVENPLPCGIVRKKFPMLPERGPELRVETCQVPCDTLYLHDQAGPNVVPLLVFTAYHPQLKAVAHLRCPTSSIYSPVYWQEGPTTLTHLELLKKNSSQSLDKATGGGILRLSFQNNSHSAFYQCYVNGHLVGKFFVASPGAMPPPGERAHTYSIIEALIVGLSMFLVFLMFLGIIQSCRRKPGSTMV</sequence>
<keyword evidence="3 8" id="KW-0812">Transmembrane</keyword>
<evidence type="ECO:0008006" key="12">
    <source>
        <dbReference type="Google" id="ProtNLM"/>
    </source>
</evidence>
<dbReference type="OMA" id="EACHVQC"/>
<dbReference type="PANTHER" id="PTHR32178">
    <property type="entry name" value="FAM187"/>
    <property type="match status" value="1"/>
</dbReference>
<feature type="signal peptide" evidence="9">
    <location>
        <begin position="1"/>
        <end position="17"/>
    </location>
</feature>
<evidence type="ECO:0000256" key="3">
    <source>
        <dbReference type="ARBA" id="ARBA00022692"/>
    </source>
</evidence>
<feature type="chain" id="PRO_5034212749" description="Ig-like domain-containing protein" evidence="9">
    <location>
        <begin position="18"/>
        <end position="393"/>
    </location>
</feature>
<evidence type="ECO:0000256" key="7">
    <source>
        <dbReference type="ARBA" id="ARBA00023180"/>
    </source>
</evidence>
<evidence type="ECO:0000256" key="5">
    <source>
        <dbReference type="ARBA" id="ARBA00022989"/>
    </source>
</evidence>
<dbReference type="InterPro" id="IPR036179">
    <property type="entry name" value="Ig-like_dom_sf"/>
</dbReference>
<evidence type="ECO:0000256" key="2">
    <source>
        <dbReference type="ARBA" id="ARBA00008727"/>
    </source>
</evidence>
<name>A0A8D0BYF8_SALMN</name>
<evidence type="ECO:0000256" key="4">
    <source>
        <dbReference type="ARBA" id="ARBA00022729"/>
    </source>
</evidence>
<keyword evidence="6 8" id="KW-0472">Membrane</keyword>
<protein>
    <recommendedName>
        <fullName evidence="12">Ig-like domain-containing protein</fullName>
    </recommendedName>
</protein>
<dbReference type="PANTHER" id="PTHR32178:SF8">
    <property type="entry name" value="PROTEIN FAM187B"/>
    <property type="match status" value="1"/>
</dbReference>
<organism evidence="10 11">
    <name type="scientific">Salvator merianae</name>
    <name type="common">Argentine black and white tegu</name>
    <name type="synonym">Tupinambis merianae</name>
    <dbReference type="NCBI Taxonomy" id="96440"/>
    <lineage>
        <taxon>Eukaryota</taxon>
        <taxon>Metazoa</taxon>
        <taxon>Chordata</taxon>
        <taxon>Craniata</taxon>
        <taxon>Vertebrata</taxon>
        <taxon>Euteleostomi</taxon>
        <taxon>Lepidosauria</taxon>
        <taxon>Squamata</taxon>
        <taxon>Bifurcata</taxon>
        <taxon>Unidentata</taxon>
        <taxon>Episquamata</taxon>
        <taxon>Laterata</taxon>
        <taxon>Teiioidea</taxon>
        <taxon>Teiidae</taxon>
        <taxon>Salvator</taxon>
    </lineage>
</organism>
<reference evidence="10" key="1">
    <citation type="submission" date="2025-08" db="UniProtKB">
        <authorList>
            <consortium name="Ensembl"/>
        </authorList>
    </citation>
    <scope>IDENTIFICATION</scope>
</reference>
<dbReference type="GeneTree" id="ENSGT00530000063991"/>
<proteinExistence type="inferred from homology"/>
<dbReference type="AlphaFoldDB" id="A0A8D0BYF8"/>
<keyword evidence="4 9" id="KW-0732">Signal</keyword>
<evidence type="ECO:0000256" key="1">
    <source>
        <dbReference type="ARBA" id="ARBA00004479"/>
    </source>
</evidence>
<keyword evidence="7" id="KW-0325">Glycoprotein</keyword>